<dbReference type="PROSITE" id="PS50901">
    <property type="entry name" value="FTSK"/>
    <property type="match status" value="2"/>
</dbReference>
<evidence type="ECO:0000256" key="4">
    <source>
        <dbReference type="SAM" id="MobiDB-lite"/>
    </source>
</evidence>
<dbReference type="InterPro" id="IPR002543">
    <property type="entry name" value="FtsK_dom"/>
</dbReference>
<keyword evidence="2 3" id="KW-0067">ATP-binding</keyword>
<dbReference type="Pfam" id="PF01580">
    <property type="entry name" value="FtsK_SpoIIIE"/>
    <property type="match status" value="2"/>
</dbReference>
<dbReference type="InterPro" id="IPR027417">
    <property type="entry name" value="P-loop_NTPase"/>
</dbReference>
<proteinExistence type="predicted"/>
<feature type="domain" description="FtsK" evidence="5">
    <location>
        <begin position="953"/>
        <end position="1144"/>
    </location>
</feature>
<dbReference type="SMART" id="SM00382">
    <property type="entry name" value="AAA"/>
    <property type="match status" value="3"/>
</dbReference>
<dbReference type="PANTHER" id="PTHR22683">
    <property type="entry name" value="SPORULATION PROTEIN RELATED"/>
    <property type="match status" value="1"/>
</dbReference>
<dbReference type="InterPro" id="IPR050206">
    <property type="entry name" value="FtsK/SpoIIIE/SftA"/>
</dbReference>
<evidence type="ECO:0000259" key="5">
    <source>
        <dbReference type="PROSITE" id="PS50901"/>
    </source>
</evidence>
<comment type="caution">
    <text evidence="6">The sequence shown here is derived from an EMBL/GenBank/DDBJ whole genome shotgun (WGS) entry which is preliminary data.</text>
</comment>
<keyword evidence="1 3" id="KW-0547">Nucleotide-binding</keyword>
<evidence type="ECO:0000313" key="6">
    <source>
        <dbReference type="EMBL" id="MBM9507085.1"/>
    </source>
</evidence>
<dbReference type="Gene3D" id="3.40.50.300">
    <property type="entry name" value="P-loop containing nucleotide triphosphate hydrolases"/>
    <property type="match status" value="3"/>
</dbReference>
<evidence type="ECO:0000313" key="7">
    <source>
        <dbReference type="Proteomes" id="UP000749040"/>
    </source>
</evidence>
<protein>
    <recommendedName>
        <fullName evidence="5">FtsK domain-containing protein</fullName>
    </recommendedName>
</protein>
<feature type="compositionally biased region" description="Low complexity" evidence="4">
    <location>
        <begin position="465"/>
        <end position="477"/>
    </location>
</feature>
<feature type="region of interest" description="Disordered" evidence="4">
    <location>
        <begin position="252"/>
        <end position="292"/>
    </location>
</feature>
<reference evidence="6 7" key="1">
    <citation type="submission" date="2021-01" db="EMBL/GenBank/DDBJ databases">
        <title>Streptomyces acididurans sp. nov., isolated from a peat swamp forest soil.</title>
        <authorList>
            <person name="Chantavorakit T."/>
            <person name="Duangmal K."/>
        </authorList>
    </citation>
    <scope>NUCLEOTIDE SEQUENCE [LARGE SCALE GENOMIC DNA]</scope>
    <source>
        <strain evidence="6 7">KK5PA1</strain>
    </source>
</reference>
<keyword evidence="7" id="KW-1185">Reference proteome</keyword>
<organism evidence="6 7">
    <name type="scientific">Actinacidiphila acididurans</name>
    <dbReference type="NCBI Taxonomy" id="2784346"/>
    <lineage>
        <taxon>Bacteria</taxon>
        <taxon>Bacillati</taxon>
        <taxon>Actinomycetota</taxon>
        <taxon>Actinomycetes</taxon>
        <taxon>Kitasatosporales</taxon>
        <taxon>Streptomycetaceae</taxon>
        <taxon>Actinacidiphila</taxon>
    </lineage>
</organism>
<dbReference type="Proteomes" id="UP000749040">
    <property type="component" value="Unassembled WGS sequence"/>
</dbReference>
<feature type="binding site" evidence="3">
    <location>
        <begin position="643"/>
        <end position="650"/>
    </location>
    <ligand>
        <name>ATP</name>
        <dbReference type="ChEBI" id="CHEBI:30616"/>
    </ligand>
</feature>
<name>A0ABS2TUS6_9ACTN</name>
<evidence type="ECO:0000256" key="1">
    <source>
        <dbReference type="ARBA" id="ARBA00022741"/>
    </source>
</evidence>
<dbReference type="CDD" id="cd01127">
    <property type="entry name" value="TrwB_TraG_TraD_VirD4"/>
    <property type="match status" value="1"/>
</dbReference>
<feature type="region of interest" description="Disordered" evidence="4">
    <location>
        <begin position="461"/>
        <end position="482"/>
    </location>
</feature>
<feature type="region of interest" description="Disordered" evidence="4">
    <location>
        <begin position="331"/>
        <end position="357"/>
    </location>
</feature>
<evidence type="ECO:0000256" key="3">
    <source>
        <dbReference type="PROSITE-ProRule" id="PRU00289"/>
    </source>
</evidence>
<feature type="domain" description="FtsK" evidence="5">
    <location>
        <begin position="625"/>
        <end position="817"/>
    </location>
</feature>
<sequence>MMRRLLTVVLHDGTEHDIALTAPDSTPIAEVYRRFAVRWGEPPEDGTAPRTFRFVFDGSKAVGEPVEQGRLYAGRLALDPDLTLGRSPLRDGVRVGFGAPDERGVVPDGEFELRVVAGTDAGRVVRISRSTQRELVVIPMGGVPDTRHRSATFVLHMNGGDRLDVAAIHGGPMALDGQLLRPTGFRQRNPGLAIEGGKAYPWPSGALLTIHDRCLEFGPAVQDGEPEGYAEVGPGGTRWFNRPPRRLRVTAVPVDEETRPGRRPLRSGLRLPGRRRPEPPAGEPTARRRTLPGPVEIRRAVGGRLMWERRPVDKDFLRLRCGLLLSDTAVGESARQESAVSGPTDPPDPLPAPVGRDPEARAVDLTRHGVIGLAGSDDRVHRAAAWLAAQTAVLHRPQDVVLRVLAADEQAAADWRWLRWLPRSGTEFDRDDRPRVYAGRESVAAQMPELLALLREPGGYGSGAGPADPGGPRQQGPYSPDAGSRPAVLLILDGVRALWTVPGIRQLIERGPSAGVYVICTAARAPELPPQCGADITLTDRPLYTAARGRPVRILPDLPPRSWFDEVARALAPIRDAETERRARDLRTGPLLELLDLEPPDPAVIAARWQTRPRSTSAAVGRGEGGAFELDLRRHGPHALVTGATGSGKTEFLRAWVASLAVANRPDELQFVLIDYKGGAAFGPLAELPHVTTLLTDLDSVAANRILTRLAAALRERESRLVAARAKDLEDYQYLRERDPALPALPRLVVVVEEFASLVREFPELVAGLANLAQRGRSLGVHLVLATQRPAGVVSTDLRALTNLRVALRVVDSAESVDVIDAPDAGHIPRSAPGRAFVRTGTADLVEIQTAWAGGITAEDTAVLVRELDAAGATPPPADPLPLPYDTPTDLDRLAEAVTRAADLLDVPQVPGPLPPPLPPSITLGDLPPLPTTGRDLAPVPYGLEDVPDELDRRTAVFDLVSDSALAVVGAPRSGRSQFLRTFAASVARRHSTADVHLFAVDAGDGALQALAELPHCGAVVNRYRPERLARLIGRLTATVYSRRELLAAGGFADVTSQRQAVPVARRLPYLVLLIDRWEEFVACAEEWDGGSMVDEMTRLLREGPSAGVRVIVTGEVRLLTNSRFASLVGDRLLLDLGSRREDWAGLALGRATAPVRLNPGRALRPFSAAEVQIALLDGVPTTRGQTDALDRLAVEVRARDADVPETRRPFRIEDTPRAADQFHVGAGRGRPVGREDVLAWLRDRHATGASAALLGPRRAGKTWVLEELSRRMVADGFRAVHALVVPQAGGAVDSPDALAAILDREVREAASPAEALLDKAAAGTGSARLMFLLDEVGRLAGYGPAAVSWLRDLGQAGAWLVYTGTEKDWRAVVRHALTLPGSSFGNDVNARPLGPLDTDAAVDFLSGTAANLGVNLGRDTTAARIVDHVGTWPFYLQVAGDAVVRSVQGNDLGPLTGTDALQSLLDQRLLDDWTHHFAARWAEIGPAGRAALLTAPGTMPTDASLAQRQDLREVGLLRPGEQWLDDRPFLGWIARNSISLRDGESG</sequence>
<accession>A0ABS2TUS6</accession>
<feature type="binding site" evidence="3">
    <location>
        <begin position="970"/>
        <end position="977"/>
    </location>
    <ligand>
        <name>ATP</name>
        <dbReference type="ChEBI" id="CHEBI:30616"/>
    </ligand>
</feature>
<dbReference type="SUPFAM" id="SSF52540">
    <property type="entry name" value="P-loop containing nucleoside triphosphate hydrolases"/>
    <property type="match status" value="3"/>
</dbReference>
<gene>
    <name evidence="6" type="ORF">ITX44_21630</name>
</gene>
<dbReference type="InterPro" id="IPR003593">
    <property type="entry name" value="AAA+_ATPase"/>
</dbReference>
<dbReference type="PANTHER" id="PTHR22683:SF1">
    <property type="entry name" value="TYPE VII SECRETION SYSTEM PROTEIN ESSC"/>
    <property type="match status" value="1"/>
</dbReference>
<dbReference type="EMBL" id="JADKYB010000011">
    <property type="protein sequence ID" value="MBM9507085.1"/>
    <property type="molecule type" value="Genomic_DNA"/>
</dbReference>
<evidence type="ECO:0000256" key="2">
    <source>
        <dbReference type="ARBA" id="ARBA00022840"/>
    </source>
</evidence>